<dbReference type="GO" id="GO:0006302">
    <property type="term" value="P:double-strand break repair"/>
    <property type="evidence" value="ECO:0007669"/>
    <property type="project" value="TreeGrafter"/>
</dbReference>
<evidence type="ECO:0000313" key="16">
    <source>
        <dbReference type="Proteomes" id="UP000824088"/>
    </source>
</evidence>
<dbReference type="GO" id="GO:0005524">
    <property type="term" value="F:ATP binding"/>
    <property type="evidence" value="ECO:0007669"/>
    <property type="project" value="UniProtKB-UniRule"/>
</dbReference>
<dbReference type="InterPro" id="IPR001238">
    <property type="entry name" value="DNA-binding_RecF"/>
</dbReference>
<keyword evidence="11 12" id="KW-0742">SOS response</keyword>
<sequence length="364" mass="40749">MKIISLSLENFRNYASCELEFAGGMNVLCGKNGAGKTNILESLYLMSLFTSPRTTKDKELVKFGAEYARVRLAIEKKFRRHTLAMQIEANGKKKVLVDGIPVKRAAELIGILGVVFFSPDEMKLVKETPAERRRFLDVGLSQQQKTYFIALSRYNKVLKQKNNLLKEAFKNSSADDILSVWDTQLAEYGSVIIERRRRYVAELDALASAAHGEISGGREILRLGYETPMSTEGRDALRAELLSKLEQSREKDKQLGFCTVGPHRDDISIEINGLDGRKFASQGQQRTIALAMKLGEVGIYEKESGEKPVLLLDDVLSELDEDRRRTLIKLTAGAQSFITCTEFDMADEAERIVKVDAGRAEAVK</sequence>
<dbReference type="GO" id="GO:0009432">
    <property type="term" value="P:SOS response"/>
    <property type="evidence" value="ECO:0007669"/>
    <property type="project" value="UniProtKB-UniRule"/>
</dbReference>
<evidence type="ECO:0000256" key="5">
    <source>
        <dbReference type="ARBA" id="ARBA00022705"/>
    </source>
</evidence>
<evidence type="ECO:0000256" key="13">
    <source>
        <dbReference type="RuleBase" id="RU000578"/>
    </source>
</evidence>
<name>A0A9D1L1N6_9FIRM</name>
<keyword evidence="8 12" id="KW-0067">ATP-binding</keyword>
<keyword evidence="10 12" id="KW-0234">DNA repair</keyword>
<evidence type="ECO:0000259" key="14">
    <source>
        <dbReference type="Pfam" id="PF02463"/>
    </source>
</evidence>
<keyword evidence="4 12" id="KW-0963">Cytoplasm</keyword>
<keyword evidence="7 12" id="KW-0227">DNA damage</keyword>
<dbReference type="PANTHER" id="PTHR32182">
    <property type="entry name" value="DNA REPLICATION AND REPAIR PROTEIN RECF"/>
    <property type="match status" value="1"/>
</dbReference>
<dbReference type="InterPro" id="IPR018078">
    <property type="entry name" value="DNA-binding_RecF_CS"/>
</dbReference>
<evidence type="ECO:0000313" key="15">
    <source>
        <dbReference type="EMBL" id="HIU20810.1"/>
    </source>
</evidence>
<protein>
    <recommendedName>
        <fullName evidence="3 12">DNA replication and repair protein RecF</fullName>
    </recommendedName>
</protein>
<evidence type="ECO:0000256" key="2">
    <source>
        <dbReference type="ARBA" id="ARBA00008016"/>
    </source>
</evidence>
<dbReference type="AlphaFoldDB" id="A0A9D1L1N6"/>
<evidence type="ECO:0000256" key="8">
    <source>
        <dbReference type="ARBA" id="ARBA00022840"/>
    </source>
</evidence>
<dbReference type="InterPro" id="IPR042174">
    <property type="entry name" value="RecF_2"/>
</dbReference>
<dbReference type="Pfam" id="PF02463">
    <property type="entry name" value="SMC_N"/>
    <property type="match status" value="1"/>
</dbReference>
<dbReference type="Gene3D" id="3.40.50.300">
    <property type="entry name" value="P-loop containing nucleotide triphosphate hydrolases"/>
    <property type="match status" value="1"/>
</dbReference>
<proteinExistence type="inferred from homology"/>
<dbReference type="GO" id="GO:0006260">
    <property type="term" value="P:DNA replication"/>
    <property type="evidence" value="ECO:0007669"/>
    <property type="project" value="UniProtKB-UniRule"/>
</dbReference>
<dbReference type="GO" id="GO:0000731">
    <property type="term" value="P:DNA synthesis involved in DNA repair"/>
    <property type="evidence" value="ECO:0007669"/>
    <property type="project" value="TreeGrafter"/>
</dbReference>
<comment type="similarity">
    <text evidence="2 12 13">Belongs to the RecF family.</text>
</comment>
<dbReference type="PROSITE" id="PS00618">
    <property type="entry name" value="RECF_2"/>
    <property type="match status" value="1"/>
</dbReference>
<dbReference type="HAMAP" id="MF_00365">
    <property type="entry name" value="RecF"/>
    <property type="match status" value="1"/>
</dbReference>
<dbReference type="PANTHER" id="PTHR32182:SF0">
    <property type="entry name" value="DNA REPLICATION AND REPAIR PROTEIN RECF"/>
    <property type="match status" value="1"/>
</dbReference>
<evidence type="ECO:0000256" key="7">
    <source>
        <dbReference type="ARBA" id="ARBA00022763"/>
    </source>
</evidence>
<keyword evidence="6 12" id="KW-0547">Nucleotide-binding</keyword>
<evidence type="ECO:0000256" key="11">
    <source>
        <dbReference type="ARBA" id="ARBA00023236"/>
    </source>
</evidence>
<keyword evidence="5 12" id="KW-0235">DNA replication</keyword>
<reference evidence="15" key="1">
    <citation type="submission" date="2020-10" db="EMBL/GenBank/DDBJ databases">
        <authorList>
            <person name="Gilroy R."/>
        </authorList>
    </citation>
    <scope>NUCLEOTIDE SEQUENCE</scope>
    <source>
        <strain evidence="15">1063</strain>
    </source>
</reference>
<evidence type="ECO:0000256" key="6">
    <source>
        <dbReference type="ARBA" id="ARBA00022741"/>
    </source>
</evidence>
<comment type="function">
    <text evidence="12 13">The RecF protein is involved in DNA metabolism; it is required for DNA replication and normal SOS inducibility. RecF binds preferentially to single-stranded, linear DNA. It also seems to bind ATP.</text>
</comment>
<comment type="caution">
    <text evidence="15">The sequence shown here is derived from an EMBL/GenBank/DDBJ whole genome shotgun (WGS) entry which is preliminary data.</text>
</comment>
<dbReference type="GO" id="GO:0003697">
    <property type="term" value="F:single-stranded DNA binding"/>
    <property type="evidence" value="ECO:0007669"/>
    <property type="project" value="UniProtKB-UniRule"/>
</dbReference>
<dbReference type="Gene3D" id="1.20.1050.90">
    <property type="entry name" value="RecF/RecN/SMC, N-terminal domain"/>
    <property type="match status" value="1"/>
</dbReference>
<feature type="domain" description="RecF/RecN/SMC N-terminal" evidence="14">
    <location>
        <begin position="3"/>
        <end position="357"/>
    </location>
</feature>
<reference evidence="15" key="2">
    <citation type="journal article" date="2021" name="PeerJ">
        <title>Extensive microbial diversity within the chicken gut microbiome revealed by metagenomics and culture.</title>
        <authorList>
            <person name="Gilroy R."/>
            <person name="Ravi A."/>
            <person name="Getino M."/>
            <person name="Pursley I."/>
            <person name="Horton D.L."/>
            <person name="Alikhan N.F."/>
            <person name="Baker D."/>
            <person name="Gharbi K."/>
            <person name="Hall N."/>
            <person name="Watson M."/>
            <person name="Adriaenssens E.M."/>
            <person name="Foster-Nyarko E."/>
            <person name="Jarju S."/>
            <person name="Secka A."/>
            <person name="Antonio M."/>
            <person name="Oren A."/>
            <person name="Chaudhuri R.R."/>
            <person name="La Ragione R."/>
            <person name="Hildebrand F."/>
            <person name="Pallen M.J."/>
        </authorList>
    </citation>
    <scope>NUCLEOTIDE SEQUENCE</scope>
    <source>
        <strain evidence="15">1063</strain>
    </source>
</reference>
<accession>A0A9D1L1N6</accession>
<dbReference type="NCBIfam" id="TIGR00611">
    <property type="entry name" value="recf"/>
    <property type="match status" value="1"/>
</dbReference>
<comment type="subcellular location">
    <subcellularLocation>
        <location evidence="1 12 13">Cytoplasm</location>
    </subcellularLocation>
</comment>
<dbReference type="Proteomes" id="UP000824088">
    <property type="component" value="Unassembled WGS sequence"/>
</dbReference>
<dbReference type="InterPro" id="IPR027417">
    <property type="entry name" value="P-loop_NTPase"/>
</dbReference>
<evidence type="ECO:0000256" key="1">
    <source>
        <dbReference type="ARBA" id="ARBA00004496"/>
    </source>
</evidence>
<keyword evidence="9 12" id="KW-0238">DNA-binding</keyword>
<dbReference type="PROSITE" id="PS00617">
    <property type="entry name" value="RECF_1"/>
    <property type="match status" value="1"/>
</dbReference>
<dbReference type="EMBL" id="DVMN01000015">
    <property type="protein sequence ID" value="HIU20810.1"/>
    <property type="molecule type" value="Genomic_DNA"/>
</dbReference>
<evidence type="ECO:0000256" key="10">
    <source>
        <dbReference type="ARBA" id="ARBA00023204"/>
    </source>
</evidence>
<gene>
    <name evidence="12 15" type="primary">recF</name>
    <name evidence="15" type="ORF">IAD51_00995</name>
</gene>
<evidence type="ECO:0000256" key="12">
    <source>
        <dbReference type="HAMAP-Rule" id="MF_00365"/>
    </source>
</evidence>
<evidence type="ECO:0000256" key="4">
    <source>
        <dbReference type="ARBA" id="ARBA00022490"/>
    </source>
</evidence>
<evidence type="ECO:0000256" key="3">
    <source>
        <dbReference type="ARBA" id="ARBA00020170"/>
    </source>
</evidence>
<dbReference type="SUPFAM" id="SSF52540">
    <property type="entry name" value="P-loop containing nucleoside triphosphate hydrolases"/>
    <property type="match status" value="1"/>
</dbReference>
<organism evidence="15 16">
    <name type="scientific">Candidatus Limadaptatus stercorigallinarum</name>
    <dbReference type="NCBI Taxonomy" id="2840845"/>
    <lineage>
        <taxon>Bacteria</taxon>
        <taxon>Bacillati</taxon>
        <taxon>Bacillota</taxon>
        <taxon>Clostridia</taxon>
        <taxon>Eubacteriales</taxon>
        <taxon>Candidatus Limadaptatus</taxon>
    </lineage>
</organism>
<dbReference type="GO" id="GO:0005737">
    <property type="term" value="C:cytoplasm"/>
    <property type="evidence" value="ECO:0007669"/>
    <property type="project" value="UniProtKB-SubCell"/>
</dbReference>
<evidence type="ECO:0000256" key="9">
    <source>
        <dbReference type="ARBA" id="ARBA00023125"/>
    </source>
</evidence>
<feature type="binding site" evidence="12">
    <location>
        <begin position="30"/>
        <end position="37"/>
    </location>
    <ligand>
        <name>ATP</name>
        <dbReference type="ChEBI" id="CHEBI:30616"/>
    </ligand>
</feature>
<dbReference type="InterPro" id="IPR003395">
    <property type="entry name" value="RecF/RecN/SMC_N"/>
</dbReference>